<keyword evidence="8" id="KW-0282">Flagellum</keyword>
<evidence type="ECO:0000256" key="5">
    <source>
        <dbReference type="ARBA" id="ARBA00024934"/>
    </source>
</evidence>
<evidence type="ECO:0000259" key="7">
    <source>
        <dbReference type="Pfam" id="PF00460"/>
    </source>
</evidence>
<dbReference type="PANTHER" id="PTHR30435">
    <property type="entry name" value="FLAGELLAR PROTEIN"/>
    <property type="match status" value="1"/>
</dbReference>
<protein>
    <recommendedName>
        <fullName evidence="3">Flagellar basal body rod protein FlgB</fullName>
    </recommendedName>
</protein>
<evidence type="ECO:0000313" key="9">
    <source>
        <dbReference type="Proteomes" id="UP000231701"/>
    </source>
</evidence>
<comment type="function">
    <text evidence="5">Structural component of flagellum, the bacterial motility apparatus. Part of the rod structure of flagellar basal body.</text>
</comment>
<dbReference type="Pfam" id="PF00460">
    <property type="entry name" value="Flg_bb_rod"/>
    <property type="match status" value="1"/>
</dbReference>
<sequence>MLAWYLLKTWCHLPDAFLRQMNAVKEGYVMSGLFSSGFLNLETALVAREKLQTTHASNIANADTPHYKADTRTFADMFATEQARRSRLESGHFSESNSTIMKDSRLDSASSTHRLDGNTVDTQKEMARMAENQLMHELTMRMVKGKISSLRNAIKEGR</sequence>
<dbReference type="KEGG" id="maes:Ga0123461_0134"/>
<dbReference type="GO" id="GO:0030694">
    <property type="term" value="C:bacterial-type flagellum basal body, rod"/>
    <property type="evidence" value="ECO:0007669"/>
    <property type="project" value="InterPro"/>
</dbReference>
<accession>A0A2K8KV07</accession>
<evidence type="ECO:0000313" key="8">
    <source>
        <dbReference type="EMBL" id="ATX78587.1"/>
    </source>
</evidence>
<dbReference type="GO" id="GO:0071978">
    <property type="term" value="P:bacterial-type flagellum-dependent swarming motility"/>
    <property type="evidence" value="ECO:0007669"/>
    <property type="project" value="TreeGrafter"/>
</dbReference>
<dbReference type="EMBL" id="CP018799">
    <property type="protein sequence ID" value="ATX78587.1"/>
    <property type="molecule type" value="Genomic_DNA"/>
</dbReference>
<feature type="compositionally biased region" description="Polar residues" evidence="6">
    <location>
        <begin position="93"/>
        <end position="112"/>
    </location>
</feature>
<organism evidence="8 9">
    <name type="scientific">Mariprofundus aestuarium</name>
    <dbReference type="NCBI Taxonomy" id="1921086"/>
    <lineage>
        <taxon>Bacteria</taxon>
        <taxon>Pseudomonadati</taxon>
        <taxon>Pseudomonadota</taxon>
        <taxon>Candidatius Mariprofundia</taxon>
        <taxon>Mariprofundales</taxon>
        <taxon>Mariprofundaceae</taxon>
        <taxon>Mariprofundus</taxon>
    </lineage>
</organism>
<dbReference type="InterPro" id="IPR001444">
    <property type="entry name" value="Flag_bb_rod_N"/>
</dbReference>
<dbReference type="PANTHER" id="PTHR30435:SF12">
    <property type="entry name" value="FLAGELLAR BASAL BODY ROD PROTEIN FLGB"/>
    <property type="match status" value="1"/>
</dbReference>
<keyword evidence="9" id="KW-1185">Reference proteome</keyword>
<feature type="domain" description="Flagellar basal body rod protein N-terminal" evidence="7">
    <location>
        <begin position="40"/>
        <end position="68"/>
    </location>
</feature>
<reference evidence="8 9" key="1">
    <citation type="submission" date="2016-12" db="EMBL/GenBank/DDBJ databases">
        <title>Isolation and genomic insights into novel planktonic Zetaproteobacteria from stratified waters of the Chesapeake Bay.</title>
        <authorList>
            <person name="McAllister S.M."/>
            <person name="Kato S."/>
            <person name="Chan C.S."/>
            <person name="Chiu B.K."/>
            <person name="Field E.K."/>
        </authorList>
    </citation>
    <scope>NUCLEOTIDE SEQUENCE [LARGE SCALE GENOMIC DNA]</scope>
    <source>
        <strain evidence="8 9">CP-5</strain>
    </source>
</reference>
<keyword evidence="8" id="KW-0966">Cell projection</keyword>
<dbReference type="NCBIfam" id="TIGR01396">
    <property type="entry name" value="FlgB"/>
    <property type="match status" value="1"/>
</dbReference>
<evidence type="ECO:0000256" key="2">
    <source>
        <dbReference type="ARBA" id="ARBA00009677"/>
    </source>
</evidence>
<comment type="similarity">
    <text evidence="2">Belongs to the flagella basal body rod proteins family.</text>
</comment>
<feature type="region of interest" description="Disordered" evidence="6">
    <location>
        <begin position="87"/>
        <end position="117"/>
    </location>
</feature>
<name>A0A2K8KV07_MARES</name>
<keyword evidence="8" id="KW-0969">Cilium</keyword>
<dbReference type="Proteomes" id="UP000231701">
    <property type="component" value="Chromosome"/>
</dbReference>
<evidence type="ECO:0000256" key="6">
    <source>
        <dbReference type="SAM" id="MobiDB-lite"/>
    </source>
</evidence>
<dbReference type="InterPro" id="IPR006300">
    <property type="entry name" value="FlgB"/>
</dbReference>
<evidence type="ECO:0000256" key="3">
    <source>
        <dbReference type="ARBA" id="ARBA00014376"/>
    </source>
</evidence>
<comment type="subcellular location">
    <subcellularLocation>
        <location evidence="1">Bacterial flagellum basal body</location>
    </subcellularLocation>
</comment>
<dbReference type="AlphaFoldDB" id="A0A2K8KV07"/>
<keyword evidence="4" id="KW-0975">Bacterial flagellum</keyword>
<evidence type="ECO:0000256" key="4">
    <source>
        <dbReference type="ARBA" id="ARBA00023143"/>
    </source>
</evidence>
<proteinExistence type="inferred from homology"/>
<gene>
    <name evidence="8" type="ORF">Ga0123461_0134</name>
</gene>
<evidence type="ECO:0000256" key="1">
    <source>
        <dbReference type="ARBA" id="ARBA00004117"/>
    </source>
</evidence>